<dbReference type="RefSeq" id="XP_004358889.1">
    <property type="nucleotide sequence ID" value="XM_004358832.1"/>
</dbReference>
<dbReference type="Proteomes" id="UP000007797">
    <property type="component" value="Unassembled WGS sequence"/>
</dbReference>
<gene>
    <name evidence="2" type="ORF">DFA_00909</name>
</gene>
<feature type="region of interest" description="Disordered" evidence="1">
    <location>
        <begin position="1"/>
        <end position="31"/>
    </location>
</feature>
<evidence type="ECO:0000256" key="1">
    <source>
        <dbReference type="SAM" id="MobiDB-lite"/>
    </source>
</evidence>
<dbReference type="GeneID" id="14872660"/>
<keyword evidence="3" id="KW-1185">Reference proteome</keyword>
<dbReference type="EMBL" id="GL883010">
    <property type="protein sequence ID" value="EGG21039.1"/>
    <property type="molecule type" value="Genomic_DNA"/>
</dbReference>
<organism evidence="2 3">
    <name type="scientific">Cavenderia fasciculata</name>
    <name type="common">Slime mold</name>
    <name type="synonym">Dictyostelium fasciculatum</name>
    <dbReference type="NCBI Taxonomy" id="261658"/>
    <lineage>
        <taxon>Eukaryota</taxon>
        <taxon>Amoebozoa</taxon>
        <taxon>Evosea</taxon>
        <taxon>Eumycetozoa</taxon>
        <taxon>Dictyostelia</taxon>
        <taxon>Acytosteliales</taxon>
        <taxon>Cavenderiaceae</taxon>
        <taxon>Cavenderia</taxon>
    </lineage>
</organism>
<dbReference type="OMA" id="TRWGSKI"/>
<dbReference type="KEGG" id="dfa:DFA_00909"/>
<accession>F4PUG7</accession>
<sequence>MSIYNKPVAHGVASTANQQSAAADDDDWETDSDYVNDVTELEQRRGSKLIVPPSDSVVDLKELRERVFQQDTEVLRQEYDSKKQLYGGERAEKSIKH</sequence>
<evidence type="ECO:0000313" key="2">
    <source>
        <dbReference type="EMBL" id="EGG21039.1"/>
    </source>
</evidence>
<dbReference type="OrthoDB" id="5971719at2759"/>
<reference evidence="3" key="1">
    <citation type="journal article" date="2011" name="Genome Res.">
        <title>Phylogeny-wide analysis of social amoeba genomes highlights ancient origins for complex intercellular communication.</title>
        <authorList>
            <person name="Heidel A.J."/>
            <person name="Lawal H.M."/>
            <person name="Felder M."/>
            <person name="Schilde C."/>
            <person name="Helps N.R."/>
            <person name="Tunggal B."/>
            <person name="Rivero F."/>
            <person name="John U."/>
            <person name="Schleicher M."/>
            <person name="Eichinger L."/>
            <person name="Platzer M."/>
            <person name="Noegel A.A."/>
            <person name="Schaap P."/>
            <person name="Gloeckner G."/>
        </authorList>
    </citation>
    <scope>NUCLEOTIDE SEQUENCE [LARGE SCALE GENOMIC DNA]</scope>
    <source>
        <strain evidence="3">SH3</strain>
    </source>
</reference>
<name>F4PUG7_CACFS</name>
<proteinExistence type="predicted"/>
<dbReference type="AlphaFoldDB" id="F4PUG7"/>
<evidence type="ECO:0000313" key="3">
    <source>
        <dbReference type="Proteomes" id="UP000007797"/>
    </source>
</evidence>
<protein>
    <submittedName>
        <fullName evidence="2">Uncharacterized protein</fullName>
    </submittedName>
</protein>